<feature type="region of interest" description="Disordered" evidence="1">
    <location>
        <begin position="320"/>
        <end position="364"/>
    </location>
</feature>
<sequence>MTNSSLSSELSISQEIENPSSFNFSIPLLEESPSTPVCSAGETGESITHHTEVVASPAPPSGKVLPCLPTLILSGEKSQNLEAQSVAKPSGDLPTEEVEVVSKAVSSTMSERLFDGDLPEGRGPKSNILAASAKLMVVQSLASLRGEAQPTLLEKELRSPEQVPHSVQPVFDQTPKSFDVASEEEEEEEVPLKWSRKGVRGANFTTTGVSDLEGVNIVPDTDLNNEPTESAKERKIKGKGKMVMSYTKGDKKRYGTKIDMQKVMGSAIATNVIQMERARKRRREDYLPEEPTSTLLLVGSSDTKSDDVVVYVEKRRKEAEVDRVKSKGVQKSTKKSHVKKVSKRATEQSKPIKVPGPRIQKPVE</sequence>
<feature type="region of interest" description="Disordered" evidence="1">
    <location>
        <begin position="215"/>
        <end position="244"/>
    </location>
</feature>
<evidence type="ECO:0000256" key="1">
    <source>
        <dbReference type="SAM" id="MobiDB-lite"/>
    </source>
</evidence>
<feature type="compositionally biased region" description="Basic residues" evidence="1">
    <location>
        <begin position="326"/>
        <end position="343"/>
    </location>
</feature>
<reference evidence="3" key="1">
    <citation type="journal article" date="2011" name="Nature">
        <title>Genome sequence and analysis of the tuber crop potato.</title>
        <authorList>
            <consortium name="The Potato Genome Sequencing Consortium"/>
        </authorList>
    </citation>
    <scope>NUCLEOTIDE SEQUENCE [LARGE SCALE GENOMIC DNA]</scope>
    <source>
        <strain evidence="3">cv. DM1-3 516 R44</strain>
    </source>
</reference>
<dbReference type="PaxDb" id="4113-PGSC0003DMT400089011"/>
<protein>
    <submittedName>
        <fullName evidence="2">Uncharacterized protein</fullName>
    </submittedName>
</protein>
<feature type="region of interest" description="Disordered" evidence="1">
    <location>
        <begin position="33"/>
        <end position="62"/>
    </location>
</feature>
<proteinExistence type="predicted"/>
<reference evidence="2" key="2">
    <citation type="submission" date="2015-06" db="UniProtKB">
        <authorList>
            <consortium name="EnsemblPlants"/>
        </authorList>
    </citation>
    <scope>IDENTIFICATION</scope>
    <source>
        <strain evidence="2">DM1-3 516 R44</strain>
    </source>
</reference>
<dbReference type="Proteomes" id="UP000011115">
    <property type="component" value="Unassembled WGS sequence"/>
</dbReference>
<dbReference type="InParanoid" id="M1DH88"/>
<organism evidence="2 3">
    <name type="scientific">Solanum tuberosum</name>
    <name type="common">Potato</name>
    <dbReference type="NCBI Taxonomy" id="4113"/>
    <lineage>
        <taxon>Eukaryota</taxon>
        <taxon>Viridiplantae</taxon>
        <taxon>Streptophyta</taxon>
        <taxon>Embryophyta</taxon>
        <taxon>Tracheophyta</taxon>
        <taxon>Spermatophyta</taxon>
        <taxon>Magnoliopsida</taxon>
        <taxon>eudicotyledons</taxon>
        <taxon>Gunneridae</taxon>
        <taxon>Pentapetalae</taxon>
        <taxon>asterids</taxon>
        <taxon>lamiids</taxon>
        <taxon>Solanales</taxon>
        <taxon>Solanaceae</taxon>
        <taxon>Solanoideae</taxon>
        <taxon>Solaneae</taxon>
        <taxon>Solanum</taxon>
    </lineage>
</organism>
<evidence type="ECO:0000313" key="2">
    <source>
        <dbReference type="EnsemblPlants" id="PGSC0003DMT400089011"/>
    </source>
</evidence>
<name>M1DH88_SOLTU</name>
<accession>M1DH88</accession>
<dbReference type="AlphaFoldDB" id="M1DH88"/>
<evidence type="ECO:0000313" key="3">
    <source>
        <dbReference type="Proteomes" id="UP000011115"/>
    </source>
</evidence>
<dbReference type="EnsemblPlants" id="PGSC0003DMT400089011">
    <property type="protein sequence ID" value="PGSC0003DMT400089011"/>
    <property type="gene ID" value="PGSC0003DMG400038582"/>
</dbReference>
<dbReference type="Gramene" id="PGSC0003DMT400089011">
    <property type="protein sequence ID" value="PGSC0003DMT400089011"/>
    <property type="gene ID" value="PGSC0003DMG400038582"/>
</dbReference>
<keyword evidence="3" id="KW-1185">Reference proteome</keyword>
<dbReference type="HOGENOM" id="CLU_065052_0_0_1"/>